<dbReference type="Proteomes" id="UP000704176">
    <property type="component" value="Unassembled WGS sequence"/>
</dbReference>
<sequence length="90" mass="9877">MMVLSRLTHALSRLSPKRRRAEKARDELRANAEKALRMKQESDSGSHVPPHRTAHEGMPNQSKSGDAHARQSDFNTQMGRSAGGRAGDAS</sequence>
<dbReference type="RefSeq" id="WP_224314301.1">
    <property type="nucleotide sequence ID" value="NZ_JAIRBM010000011.1"/>
</dbReference>
<keyword evidence="3" id="KW-1185">Reference proteome</keyword>
<evidence type="ECO:0000313" key="3">
    <source>
        <dbReference type="Proteomes" id="UP000704176"/>
    </source>
</evidence>
<evidence type="ECO:0008006" key="4">
    <source>
        <dbReference type="Google" id="ProtNLM"/>
    </source>
</evidence>
<protein>
    <recommendedName>
        <fullName evidence="4">DUF4169 family protein</fullName>
    </recommendedName>
</protein>
<accession>A0ABS7VRJ3</accession>
<proteinExistence type="predicted"/>
<name>A0ABS7VRJ3_9HYPH</name>
<feature type="compositionally biased region" description="Basic and acidic residues" evidence="1">
    <location>
        <begin position="23"/>
        <end position="44"/>
    </location>
</feature>
<feature type="compositionally biased region" description="Gly residues" evidence="1">
    <location>
        <begin position="81"/>
        <end position="90"/>
    </location>
</feature>
<organism evidence="2 3">
    <name type="scientific">Microvirga puerhi</name>
    <dbReference type="NCBI Taxonomy" id="2876078"/>
    <lineage>
        <taxon>Bacteria</taxon>
        <taxon>Pseudomonadati</taxon>
        <taxon>Pseudomonadota</taxon>
        <taxon>Alphaproteobacteria</taxon>
        <taxon>Hyphomicrobiales</taxon>
        <taxon>Methylobacteriaceae</taxon>
        <taxon>Microvirga</taxon>
    </lineage>
</organism>
<feature type="region of interest" description="Disordered" evidence="1">
    <location>
        <begin position="1"/>
        <end position="90"/>
    </location>
</feature>
<evidence type="ECO:0000256" key="1">
    <source>
        <dbReference type="SAM" id="MobiDB-lite"/>
    </source>
</evidence>
<comment type="caution">
    <text evidence="2">The sequence shown here is derived from an EMBL/GenBank/DDBJ whole genome shotgun (WGS) entry which is preliminary data.</text>
</comment>
<dbReference type="EMBL" id="JAIRBM010000011">
    <property type="protein sequence ID" value="MBZ6077685.1"/>
    <property type="molecule type" value="Genomic_DNA"/>
</dbReference>
<reference evidence="2 3" key="1">
    <citation type="submission" date="2021-09" db="EMBL/GenBank/DDBJ databases">
        <title>The complete genome sequence of a new microorganism.</title>
        <authorList>
            <person name="Zi Z."/>
        </authorList>
    </citation>
    <scope>NUCLEOTIDE SEQUENCE [LARGE SCALE GENOMIC DNA]</scope>
    <source>
        <strain evidence="2 3">WGZ8</strain>
    </source>
</reference>
<gene>
    <name evidence="2" type="ORF">K9B37_15505</name>
</gene>
<evidence type="ECO:0000313" key="2">
    <source>
        <dbReference type="EMBL" id="MBZ6077685.1"/>
    </source>
</evidence>